<dbReference type="CDD" id="cd00093">
    <property type="entry name" value="HTH_XRE"/>
    <property type="match status" value="1"/>
</dbReference>
<sequence length="205" mass="22412">MELPKQLKAHRERLGLSQEAVAQAIYVSRQTMSSWENGKTYPDVQSLLLLSDLFGVSIDELVKGDVVSMKEVVSKDALEMERLAMGSAALLLAGIACMAGIYALLPEPSFIPHMSTGALIGILVFVAFWIPSLVCTSRIERIKREHDLVTFREISAFMDGEEAPSETDALSRRRSRLSPALKMACGAGFGFLIAFLITALVNALH</sequence>
<keyword evidence="1" id="KW-0238">DNA-binding</keyword>
<evidence type="ECO:0000256" key="1">
    <source>
        <dbReference type="ARBA" id="ARBA00023125"/>
    </source>
</evidence>
<feature type="transmembrane region" description="Helical" evidence="2">
    <location>
        <begin position="83"/>
        <end position="105"/>
    </location>
</feature>
<dbReference type="InterPro" id="IPR010982">
    <property type="entry name" value="Lambda_DNA-bd_dom_sf"/>
</dbReference>
<name>A0A6N3E2Q5_9ACTN</name>
<keyword evidence="2" id="KW-0472">Membrane</keyword>
<dbReference type="InterPro" id="IPR001387">
    <property type="entry name" value="Cro/C1-type_HTH"/>
</dbReference>
<dbReference type="PANTHER" id="PTHR46558:SF15">
    <property type="entry name" value="HELIX-TURN-HELIX DOMAIN PROTEIN"/>
    <property type="match status" value="1"/>
</dbReference>
<dbReference type="SMART" id="SM00530">
    <property type="entry name" value="HTH_XRE"/>
    <property type="match status" value="1"/>
</dbReference>
<dbReference type="GO" id="GO:0003677">
    <property type="term" value="F:DNA binding"/>
    <property type="evidence" value="ECO:0007669"/>
    <property type="project" value="UniProtKB-KW"/>
</dbReference>
<evidence type="ECO:0000259" key="3">
    <source>
        <dbReference type="PROSITE" id="PS50943"/>
    </source>
</evidence>
<dbReference type="RefSeq" id="WP_158571699.1">
    <property type="nucleotide sequence ID" value="NZ_CACRTW010000046.1"/>
</dbReference>
<dbReference type="AlphaFoldDB" id="A0A6N3E2Q5"/>
<organism evidence="4">
    <name type="scientific">Collinsella aerofaciens</name>
    <dbReference type="NCBI Taxonomy" id="74426"/>
    <lineage>
        <taxon>Bacteria</taxon>
        <taxon>Bacillati</taxon>
        <taxon>Actinomycetota</taxon>
        <taxon>Coriobacteriia</taxon>
        <taxon>Coriobacteriales</taxon>
        <taxon>Coriobacteriaceae</taxon>
        <taxon>Collinsella</taxon>
    </lineage>
</organism>
<gene>
    <name evidence="4" type="ORF">CALFYP39_02069</name>
</gene>
<feature type="domain" description="HTH cro/C1-type" evidence="3">
    <location>
        <begin position="7"/>
        <end position="61"/>
    </location>
</feature>
<feature type="transmembrane region" description="Helical" evidence="2">
    <location>
        <begin position="180"/>
        <end position="204"/>
    </location>
</feature>
<reference evidence="4" key="1">
    <citation type="submission" date="2019-11" db="EMBL/GenBank/DDBJ databases">
        <authorList>
            <person name="Feng L."/>
        </authorList>
    </citation>
    <scope>NUCLEOTIDE SEQUENCE</scope>
    <source>
        <strain evidence="4">CaerofaciensLFYP39</strain>
    </source>
</reference>
<proteinExistence type="predicted"/>
<dbReference type="Pfam" id="PF01381">
    <property type="entry name" value="HTH_3"/>
    <property type="match status" value="1"/>
</dbReference>
<dbReference type="Gene3D" id="1.10.260.40">
    <property type="entry name" value="lambda repressor-like DNA-binding domains"/>
    <property type="match status" value="1"/>
</dbReference>
<feature type="transmembrane region" description="Helical" evidence="2">
    <location>
        <begin position="111"/>
        <end position="134"/>
    </location>
</feature>
<evidence type="ECO:0000256" key="2">
    <source>
        <dbReference type="SAM" id="Phobius"/>
    </source>
</evidence>
<dbReference type="SUPFAM" id="SSF47413">
    <property type="entry name" value="lambda repressor-like DNA-binding domains"/>
    <property type="match status" value="1"/>
</dbReference>
<dbReference type="EMBL" id="CACRTW010000046">
    <property type="protein sequence ID" value="VYU34224.1"/>
    <property type="molecule type" value="Genomic_DNA"/>
</dbReference>
<keyword evidence="2" id="KW-1133">Transmembrane helix</keyword>
<accession>A0A6N3E2Q5</accession>
<dbReference type="PROSITE" id="PS50943">
    <property type="entry name" value="HTH_CROC1"/>
    <property type="match status" value="1"/>
</dbReference>
<dbReference type="PANTHER" id="PTHR46558">
    <property type="entry name" value="TRACRIPTIONAL REGULATORY PROTEIN-RELATED-RELATED"/>
    <property type="match status" value="1"/>
</dbReference>
<protein>
    <submittedName>
        <fullName evidence="4">Transcriptional repressor DicA</fullName>
    </submittedName>
</protein>
<keyword evidence="2" id="KW-0812">Transmembrane</keyword>
<evidence type="ECO:0000313" key="4">
    <source>
        <dbReference type="EMBL" id="VYU34224.1"/>
    </source>
</evidence>